<sequence>MSAAPQEVALSAHIDEETLTSLEQQATQLAVELHQYTESLQMQVDQCASVTLQSLDANVLATENILVEVRQAVQTSTGLLRLCQQLDQEMQGLTPLQERIRQLKHTLEVMEYAAR</sequence>
<comment type="caution">
    <text evidence="2">The sequence shown here is derived from an EMBL/GenBank/DDBJ whole genome shotgun (WGS) entry which is preliminary data.</text>
</comment>
<feature type="domain" description="BLOC-1-related complex subunit 6 C-terminal helix" evidence="1">
    <location>
        <begin position="12"/>
        <end position="111"/>
    </location>
</feature>
<name>A0A9W8E4M7_9FUNG</name>
<dbReference type="OrthoDB" id="21270at2759"/>
<dbReference type="Proteomes" id="UP001150925">
    <property type="component" value="Unassembled WGS sequence"/>
</dbReference>
<evidence type="ECO:0000313" key="3">
    <source>
        <dbReference type="Proteomes" id="UP001150925"/>
    </source>
</evidence>
<evidence type="ECO:0000259" key="1">
    <source>
        <dbReference type="Pfam" id="PF10157"/>
    </source>
</evidence>
<organism evidence="2 3">
    <name type="scientific">Dispira parvispora</name>
    <dbReference type="NCBI Taxonomy" id="1520584"/>
    <lineage>
        <taxon>Eukaryota</taxon>
        <taxon>Fungi</taxon>
        <taxon>Fungi incertae sedis</taxon>
        <taxon>Zoopagomycota</taxon>
        <taxon>Kickxellomycotina</taxon>
        <taxon>Dimargaritomycetes</taxon>
        <taxon>Dimargaritales</taxon>
        <taxon>Dimargaritaceae</taxon>
        <taxon>Dispira</taxon>
    </lineage>
</organism>
<dbReference type="Pfam" id="PF10157">
    <property type="entry name" value="BORCS6"/>
    <property type="match status" value="1"/>
</dbReference>
<proteinExistence type="predicted"/>
<gene>
    <name evidence="2" type="ORF">IWQ62_005299</name>
</gene>
<reference evidence="2" key="1">
    <citation type="submission" date="2022-07" db="EMBL/GenBank/DDBJ databases">
        <title>Phylogenomic reconstructions and comparative analyses of Kickxellomycotina fungi.</title>
        <authorList>
            <person name="Reynolds N.K."/>
            <person name="Stajich J.E."/>
            <person name="Barry K."/>
            <person name="Grigoriev I.V."/>
            <person name="Crous P."/>
            <person name="Smith M.E."/>
        </authorList>
    </citation>
    <scope>NUCLEOTIDE SEQUENCE</scope>
    <source>
        <strain evidence="2">RSA 1196</strain>
    </source>
</reference>
<dbReference type="InterPro" id="IPR046465">
    <property type="entry name" value="BORCS6_C"/>
</dbReference>
<dbReference type="EMBL" id="JANBPY010002126">
    <property type="protein sequence ID" value="KAJ1956442.1"/>
    <property type="molecule type" value="Genomic_DNA"/>
</dbReference>
<accession>A0A9W8E4M7</accession>
<keyword evidence="3" id="KW-1185">Reference proteome</keyword>
<protein>
    <recommendedName>
        <fullName evidence="1">BLOC-1-related complex subunit 6 C-terminal helix domain-containing protein</fullName>
    </recommendedName>
</protein>
<evidence type="ECO:0000313" key="2">
    <source>
        <dbReference type="EMBL" id="KAJ1956442.1"/>
    </source>
</evidence>
<dbReference type="AlphaFoldDB" id="A0A9W8E4M7"/>